<name>A0A8G1ZYV7_RAOPL</name>
<protein>
    <submittedName>
        <fullName evidence="1">Uncharacterized protein</fullName>
    </submittedName>
</protein>
<dbReference type="Proteomes" id="UP000078124">
    <property type="component" value="Unassembled WGS sequence"/>
</dbReference>
<sequence>MSMRMDIGREERLEAKLRSVGNVIHKGLLRDAAEFVRKGR</sequence>
<proteinExistence type="predicted"/>
<dbReference type="AlphaFoldDB" id="A0A8G1ZYV7"/>
<accession>A0A8G1ZYV7</accession>
<comment type="caution">
    <text evidence="1">The sequence shown here is derived from an EMBL/GenBank/DDBJ whole genome shotgun (WGS) entry which is preliminary data.</text>
</comment>
<gene>
    <name evidence="1" type="ORF">SAMEA2273876_01618</name>
</gene>
<evidence type="ECO:0000313" key="1">
    <source>
        <dbReference type="EMBL" id="SAP76115.1"/>
    </source>
</evidence>
<organism evidence="1 2">
    <name type="scientific">Raoultella planticola</name>
    <name type="common">Klebsiella planticola</name>
    <dbReference type="NCBI Taxonomy" id="575"/>
    <lineage>
        <taxon>Bacteria</taxon>
        <taxon>Pseudomonadati</taxon>
        <taxon>Pseudomonadota</taxon>
        <taxon>Gammaproteobacteria</taxon>
        <taxon>Enterobacterales</taxon>
        <taxon>Enterobacteriaceae</taxon>
        <taxon>Klebsiella/Raoultella group</taxon>
        <taxon>Raoultella</taxon>
    </lineage>
</organism>
<evidence type="ECO:0000313" key="2">
    <source>
        <dbReference type="Proteomes" id="UP000078124"/>
    </source>
</evidence>
<reference evidence="1 2" key="1">
    <citation type="submission" date="2016-05" db="EMBL/GenBank/DDBJ databases">
        <authorList>
            <consortium name="Pathogen Informatics"/>
        </authorList>
    </citation>
    <scope>NUCLEOTIDE SEQUENCE [LARGE SCALE GENOMIC DNA]</scope>
    <source>
        <strain evidence="1 2">2880STDY5682802</strain>
    </source>
</reference>
<dbReference type="EMBL" id="FLAC01000004">
    <property type="protein sequence ID" value="SAP76115.1"/>
    <property type="molecule type" value="Genomic_DNA"/>
</dbReference>